<keyword evidence="2" id="KW-0560">Oxidoreductase</keyword>
<dbReference type="PRINTS" id="PR00080">
    <property type="entry name" value="SDRFAMILY"/>
</dbReference>
<dbReference type="InterPro" id="IPR002347">
    <property type="entry name" value="SDR_fam"/>
</dbReference>
<proteinExistence type="inferred from homology"/>
<gene>
    <name evidence="3" type="ORF">H8B09_24630</name>
</gene>
<sequence>MSRLANKVAIITGAGSGMGREEALLFAREGAKVVATDINEAAVQAVVKEIEAEGGVATAIAHNVASEEQWVSVVAATIEAYGKVDILVNNAGISFAVGMLDTTVEQWDKVMNINLSSVFLGMKHVVPYMQQNNGGSIVNISSIAGLTGSQGAGAYTASKGAVRMLSKAAAVDYGKDNIRVNSVHPGFIETPMSKEFVTNEQMLQWFLSQTALPRVGQAVEVAKAVLFLASDDASYLTGIELPVDGGVTAK</sequence>
<dbReference type="Proteomes" id="UP000609346">
    <property type="component" value="Unassembled WGS sequence"/>
</dbReference>
<evidence type="ECO:0000313" key="4">
    <source>
        <dbReference type="Proteomes" id="UP000609346"/>
    </source>
</evidence>
<dbReference type="PROSITE" id="PS00061">
    <property type="entry name" value="ADH_SHORT"/>
    <property type="match status" value="1"/>
</dbReference>
<evidence type="ECO:0000256" key="1">
    <source>
        <dbReference type="ARBA" id="ARBA00006484"/>
    </source>
</evidence>
<accession>A0ABR8N1A8</accession>
<comment type="caution">
    <text evidence="3">The sequence shown here is derived from an EMBL/GenBank/DDBJ whole genome shotgun (WGS) entry which is preliminary data.</text>
</comment>
<dbReference type="EMBL" id="JACXZA010000007">
    <property type="protein sequence ID" value="MBD3921971.1"/>
    <property type="molecule type" value="Genomic_DNA"/>
</dbReference>
<protein>
    <submittedName>
        <fullName evidence="3">SDR family oxidoreductase</fullName>
    </submittedName>
</protein>
<dbReference type="NCBIfam" id="NF005559">
    <property type="entry name" value="PRK07231.1"/>
    <property type="match status" value="1"/>
</dbReference>
<dbReference type="Gene3D" id="3.40.50.720">
    <property type="entry name" value="NAD(P)-binding Rossmann-like Domain"/>
    <property type="match status" value="1"/>
</dbReference>
<dbReference type="RefSeq" id="WP_191206268.1">
    <property type="nucleotide sequence ID" value="NZ_JACXZA010000007.1"/>
</dbReference>
<dbReference type="InterPro" id="IPR020904">
    <property type="entry name" value="Sc_DH/Rdtase_CS"/>
</dbReference>
<reference evidence="3 4" key="1">
    <citation type="submission" date="2020-09" db="EMBL/GenBank/DDBJ databases">
        <title>Paenibacillus sp. strain PR3 16S rRNA gene Genome sequencing and assembly.</title>
        <authorList>
            <person name="Kim J."/>
        </authorList>
    </citation>
    <scope>NUCLEOTIDE SEQUENCE [LARGE SCALE GENOMIC DNA]</scope>
    <source>
        <strain evidence="3 4">PR3</strain>
    </source>
</reference>
<dbReference type="PANTHER" id="PTHR24321">
    <property type="entry name" value="DEHYDROGENASES, SHORT CHAIN"/>
    <property type="match status" value="1"/>
</dbReference>
<dbReference type="PRINTS" id="PR00081">
    <property type="entry name" value="GDHRDH"/>
</dbReference>
<dbReference type="SUPFAM" id="SSF51735">
    <property type="entry name" value="NAD(P)-binding Rossmann-fold domains"/>
    <property type="match status" value="1"/>
</dbReference>
<dbReference type="InterPro" id="IPR036291">
    <property type="entry name" value="NAD(P)-bd_dom_sf"/>
</dbReference>
<evidence type="ECO:0000256" key="2">
    <source>
        <dbReference type="ARBA" id="ARBA00023002"/>
    </source>
</evidence>
<dbReference type="Pfam" id="PF13561">
    <property type="entry name" value="adh_short_C2"/>
    <property type="match status" value="1"/>
</dbReference>
<dbReference type="PANTHER" id="PTHR24321:SF8">
    <property type="entry name" value="ESTRADIOL 17-BETA-DEHYDROGENASE 8-RELATED"/>
    <property type="match status" value="1"/>
</dbReference>
<evidence type="ECO:0000313" key="3">
    <source>
        <dbReference type="EMBL" id="MBD3921971.1"/>
    </source>
</evidence>
<keyword evidence="4" id="KW-1185">Reference proteome</keyword>
<comment type="similarity">
    <text evidence="1">Belongs to the short-chain dehydrogenases/reductases (SDR) family.</text>
</comment>
<name>A0ABR8N1A8_9BACL</name>
<organism evidence="3 4">
    <name type="scientific">Paenibacillus terricola</name>
    <dbReference type="NCBI Taxonomy" id="2763503"/>
    <lineage>
        <taxon>Bacteria</taxon>
        <taxon>Bacillati</taxon>
        <taxon>Bacillota</taxon>
        <taxon>Bacilli</taxon>
        <taxon>Bacillales</taxon>
        <taxon>Paenibacillaceae</taxon>
        <taxon>Paenibacillus</taxon>
    </lineage>
</organism>